<dbReference type="AlphaFoldDB" id="A0A328WLI2"/>
<evidence type="ECO:0000256" key="1">
    <source>
        <dbReference type="ARBA" id="ARBA00022614"/>
    </source>
</evidence>
<proteinExistence type="predicted"/>
<protein>
    <submittedName>
        <fullName evidence="7">Putative secreted protein (Por secretion system target)</fullName>
    </submittedName>
</protein>
<dbReference type="OrthoDB" id="1110367at2"/>
<dbReference type="RefSeq" id="WP_112086689.1">
    <property type="nucleotide sequence ID" value="NZ_QLSV01000011.1"/>
</dbReference>
<evidence type="ECO:0000313" key="8">
    <source>
        <dbReference type="Proteomes" id="UP000249518"/>
    </source>
</evidence>
<gene>
    <name evidence="7" type="ORF">B0I10_111112</name>
</gene>
<name>A0A328WLI2_9FLAO</name>
<organism evidence="7 8">
    <name type="scientific">Flavobacterium lacus</name>
    <dbReference type="NCBI Taxonomy" id="1353778"/>
    <lineage>
        <taxon>Bacteria</taxon>
        <taxon>Pseudomonadati</taxon>
        <taxon>Bacteroidota</taxon>
        <taxon>Flavobacteriia</taxon>
        <taxon>Flavobacteriales</taxon>
        <taxon>Flavobacteriaceae</taxon>
        <taxon>Flavobacterium</taxon>
    </lineage>
</organism>
<dbReference type="InterPro" id="IPR026444">
    <property type="entry name" value="Secre_tail"/>
</dbReference>
<dbReference type="InterPro" id="IPR032675">
    <property type="entry name" value="LRR_dom_sf"/>
</dbReference>
<dbReference type="Proteomes" id="UP000249518">
    <property type="component" value="Unassembled WGS sequence"/>
</dbReference>
<reference evidence="7 8" key="1">
    <citation type="submission" date="2018-06" db="EMBL/GenBank/DDBJ databases">
        <title>Genomic Encyclopedia of Type Strains, Phase III (KMG-III): the genomes of soil and plant-associated and newly described type strains.</title>
        <authorList>
            <person name="Whitman W."/>
        </authorList>
    </citation>
    <scope>NUCLEOTIDE SEQUENCE [LARGE SCALE GENOMIC DNA]</scope>
    <source>
        <strain evidence="7 8">CGMCC 1.12504</strain>
    </source>
</reference>
<dbReference type="SUPFAM" id="SSF52058">
    <property type="entry name" value="L domain-like"/>
    <property type="match status" value="1"/>
</dbReference>
<dbReference type="InterPro" id="IPR055353">
    <property type="entry name" value="DUF7619"/>
</dbReference>
<dbReference type="NCBIfam" id="TIGR04183">
    <property type="entry name" value="Por_Secre_tail"/>
    <property type="match status" value="1"/>
</dbReference>
<sequence>MKKFLYLLLFLSGVATAQIGINNPTPYNVCESIPNSNVALFYLPFKNTEIFGTLNPNNYIIEYYSDSELTIQISTPYSSSSTTIYIKVIDNLDPTVFQITSLDLIVRTKPDVSLNVTQPTCNTESSVFFSGLPAGNWYLRINGSNSLQSYNTPTHTISNIPPGNYTYQILTPPNCFSEIYSVAISAPTGVPVLSSPPELRGYENPFDGIMTFDLTSQENNIIGSQTDLELTYYTNILDAQNNSNQILNPTAYQNLSNPQTIWTRVQNTNTNCYQIIDFKIRVFDSSTIVYIPDSNFKSRLLSASPSNQIAFTFLGGFGGYGTIDINSDGEIQISEALNVIALNLNSSSPDSQKISSLIGIEAFTNVSNLNCSSNLLTTLNITPLINNFLRVLDCSFNNLEDFDFNSLGQNIDILKCSGNNLSSLNINNLVNLYELHCSYNQLTELDISPFHLKTLNCSNNQITSLNFGYPEEMINLNISQNQITSLDLASFSSNLIHLRCDNNLIPDLDFSNVNPLYLSCGPLSTPIQIENCTNLRTLSLFDTEQEIINFSSLTNLTSVLFWNTNMNTIDLSSATNLTDFQVYNAQNLTYINLKCGRTWYGAVGNSYSYPIKISSCPNLTFICSDEVNISKINEVIAYYSANSQMVNINSYCSFIPGGDYNIISGNVHFDSNDNGCDENDISIPFFRLAVDVDAVTTNSSVFTNNNGVYNLYTATEGQYALIPVLENPSYFTVSPEPGIAIIEEIDNSTATLDFCITANGIHPDLEIIIAPVTPARPGFEAEYLLVYKNKGNQILSQQYGVNFFYNQNLMQLVSTSVAPSSQGPGGMQWDYVNLLPFESRSIVVTMAINPPTDPENPVNIDDELTFTAVILPQSGDEIVQDNTFVLNQTVVGSYDPNDINCLQGDIVPPSEIGNFLHYLVRFENTGTAPAENVVVKVEIDPNQFDSNSLQLLSTSHGAYARMSGNKLEFIFENIQLESGGHGNILLKMKTNQTLQVGDYVEKKANIYFDYNFPIETNEAETLFEALSVVNPILDNLIFIYPNPVKDVVNITIKDNSTIKTIELYDVQGRLLQTKLVNSVTSELNLAERANGMYFIKINTDKGSKVEKLIKE</sequence>
<evidence type="ECO:0000256" key="4">
    <source>
        <dbReference type="SAM" id="SignalP"/>
    </source>
</evidence>
<comment type="caution">
    <text evidence="7">The sequence shown here is derived from an EMBL/GenBank/DDBJ whole genome shotgun (WGS) entry which is preliminary data.</text>
</comment>
<dbReference type="PANTHER" id="PTHR24366">
    <property type="entry name" value="IG(IMMUNOGLOBULIN) AND LRR(LEUCINE RICH REPEAT) DOMAINS"/>
    <property type="match status" value="1"/>
</dbReference>
<feature type="domain" description="DUF7619" evidence="6">
    <location>
        <begin position="895"/>
        <end position="1021"/>
    </location>
</feature>
<evidence type="ECO:0000259" key="5">
    <source>
        <dbReference type="Pfam" id="PF18962"/>
    </source>
</evidence>
<evidence type="ECO:0000313" key="7">
    <source>
        <dbReference type="EMBL" id="RAR47202.1"/>
    </source>
</evidence>
<dbReference type="PANTHER" id="PTHR24366:SF96">
    <property type="entry name" value="LEUCINE RICH REPEAT CONTAINING 53"/>
    <property type="match status" value="1"/>
</dbReference>
<keyword evidence="1" id="KW-0433">Leucine-rich repeat</keyword>
<evidence type="ECO:0000256" key="3">
    <source>
        <dbReference type="ARBA" id="ARBA00022737"/>
    </source>
</evidence>
<dbReference type="Pfam" id="PF18962">
    <property type="entry name" value="Por_Secre_tail"/>
    <property type="match status" value="1"/>
</dbReference>
<feature type="domain" description="Secretion system C-terminal sorting" evidence="5">
    <location>
        <begin position="1039"/>
        <end position="1109"/>
    </location>
</feature>
<keyword evidence="2 4" id="KW-0732">Signal</keyword>
<accession>A0A328WLI2</accession>
<dbReference type="EMBL" id="QLSV01000011">
    <property type="protein sequence ID" value="RAR47202.1"/>
    <property type="molecule type" value="Genomic_DNA"/>
</dbReference>
<feature type="chain" id="PRO_5016431854" evidence="4">
    <location>
        <begin position="18"/>
        <end position="1111"/>
    </location>
</feature>
<feature type="signal peptide" evidence="4">
    <location>
        <begin position="1"/>
        <end position="17"/>
    </location>
</feature>
<keyword evidence="8" id="KW-1185">Reference proteome</keyword>
<evidence type="ECO:0000259" key="6">
    <source>
        <dbReference type="Pfam" id="PF24595"/>
    </source>
</evidence>
<keyword evidence="3" id="KW-0677">Repeat</keyword>
<dbReference type="Gene3D" id="3.80.10.10">
    <property type="entry name" value="Ribonuclease Inhibitor"/>
    <property type="match status" value="1"/>
</dbReference>
<evidence type="ECO:0000256" key="2">
    <source>
        <dbReference type="ARBA" id="ARBA00022729"/>
    </source>
</evidence>
<dbReference type="Pfam" id="PF24595">
    <property type="entry name" value="DUF7619"/>
    <property type="match status" value="1"/>
</dbReference>